<keyword evidence="4 8" id="KW-0378">Hydrolase</keyword>
<evidence type="ECO:0000256" key="3">
    <source>
        <dbReference type="ARBA" id="ARBA00012663"/>
    </source>
</evidence>
<dbReference type="AlphaFoldDB" id="A0A840Q011"/>
<dbReference type="PANTHER" id="PTHR30480:SF13">
    <property type="entry name" value="BETA-HEXOSAMINIDASE"/>
    <property type="match status" value="1"/>
</dbReference>
<dbReference type="Gene3D" id="3.20.20.300">
    <property type="entry name" value="Glycoside hydrolase, family 3, N-terminal domain"/>
    <property type="match status" value="1"/>
</dbReference>
<feature type="domain" description="Glycoside hydrolase family 3 N-terminal" evidence="7">
    <location>
        <begin position="203"/>
        <end position="525"/>
    </location>
</feature>
<evidence type="ECO:0000256" key="1">
    <source>
        <dbReference type="ARBA" id="ARBA00001231"/>
    </source>
</evidence>
<evidence type="ECO:0000313" key="9">
    <source>
        <dbReference type="Proteomes" id="UP000557217"/>
    </source>
</evidence>
<dbReference type="GO" id="GO:0004563">
    <property type="term" value="F:beta-N-acetylhexosaminidase activity"/>
    <property type="evidence" value="ECO:0007669"/>
    <property type="project" value="UniProtKB-EC"/>
</dbReference>
<dbReference type="PROSITE" id="PS00775">
    <property type="entry name" value="GLYCOSYL_HYDROL_F3"/>
    <property type="match status" value="1"/>
</dbReference>
<keyword evidence="9" id="KW-1185">Reference proteome</keyword>
<dbReference type="InterPro" id="IPR017853">
    <property type="entry name" value="GH"/>
</dbReference>
<dbReference type="RefSeq" id="WP_168412101.1">
    <property type="nucleotide sequence ID" value="NZ_JAAXPW010000007.1"/>
</dbReference>
<dbReference type="InterPro" id="IPR036962">
    <property type="entry name" value="Glyco_hydro_3_N_sf"/>
</dbReference>
<reference evidence="8 9" key="1">
    <citation type="submission" date="2020-08" db="EMBL/GenBank/DDBJ databases">
        <title>Genomic Encyclopedia of Type Strains, Phase IV (KMG-IV): sequencing the most valuable type-strain genomes for metagenomic binning, comparative biology and taxonomic classification.</title>
        <authorList>
            <person name="Goeker M."/>
        </authorList>
    </citation>
    <scope>NUCLEOTIDE SEQUENCE [LARGE SCALE GENOMIC DNA]</scope>
    <source>
        <strain evidence="8 9">DSM 10633</strain>
    </source>
</reference>
<dbReference type="InterPro" id="IPR019800">
    <property type="entry name" value="Glyco_hydro_3_AS"/>
</dbReference>
<dbReference type="Pfam" id="PF14172">
    <property type="entry name" value="DUF4309"/>
    <property type="match status" value="1"/>
</dbReference>
<dbReference type="EC" id="3.2.1.52" evidence="3"/>
<sequence length="556" mass="62578">MKKGIIISFIILVTSAFFIIFVWNGNQNSSNDEHLSKAPPFQHEKPTAVELIQQIMNYAAEGKVYQSSIIAGNSTFKDVEKILGSPERIENTTVGSYAYYPAHNLSIGMDGQQIFDIRSYDKHLSQIHMQDIQDVLGAPEQTTYYEDETTAQIILYYTVNDYYLIKWILPKPSNDLPNPKVHHISILTKNNPSKYANLVDNMTLEEKIGQMFFIGFSGEKLNDQVKHLIVERKIGGIIFFKDNLQSSQQITSLLNEVKSLNNNNKYPIFLGIDQEGGSINRLPKEIASLPTNYSVGLKNNEVFAYEYGKLLGKQLATFGFNLNFAPVLDVNSNPNNPVISHRAISHDPTIVAALGIQMMKGIQSENIIPVIKHFPGHGDTSVDSHLALPMVNKSIKELDQVELLPFKKAIEENADVVMIAHILLPQIDKQYPASISKTIITELLREKLGFNGVVITDDMTMKAITNHYSLQEAALLSVKAGNDMILIAHDEDKIFSIIDELVTSVQRGEISEQRINESVMRILKLKEKYQLSHSLIPNANIEELNKEIHTILNKYN</sequence>
<keyword evidence="5 8" id="KW-0326">Glycosidase</keyword>
<evidence type="ECO:0000313" key="8">
    <source>
        <dbReference type="EMBL" id="MBB5148406.1"/>
    </source>
</evidence>
<evidence type="ECO:0000256" key="5">
    <source>
        <dbReference type="ARBA" id="ARBA00023295"/>
    </source>
</evidence>
<dbReference type="GO" id="GO:0009254">
    <property type="term" value="P:peptidoglycan turnover"/>
    <property type="evidence" value="ECO:0007669"/>
    <property type="project" value="TreeGrafter"/>
</dbReference>
<proteinExistence type="inferred from homology"/>
<evidence type="ECO:0000256" key="2">
    <source>
        <dbReference type="ARBA" id="ARBA00005336"/>
    </source>
</evidence>
<dbReference type="InterPro" id="IPR050226">
    <property type="entry name" value="NagZ_Beta-hexosaminidase"/>
</dbReference>
<keyword evidence="6" id="KW-0812">Transmembrane</keyword>
<dbReference type="InterPro" id="IPR001764">
    <property type="entry name" value="Glyco_hydro_3_N"/>
</dbReference>
<dbReference type="InterPro" id="IPR025453">
    <property type="entry name" value="DUF4309"/>
</dbReference>
<organism evidence="8 9">
    <name type="scientific">Ureibacillus thermosphaericus</name>
    <dbReference type="NCBI Taxonomy" id="51173"/>
    <lineage>
        <taxon>Bacteria</taxon>
        <taxon>Bacillati</taxon>
        <taxon>Bacillota</taxon>
        <taxon>Bacilli</taxon>
        <taxon>Bacillales</taxon>
        <taxon>Caryophanaceae</taxon>
        <taxon>Ureibacillus</taxon>
    </lineage>
</organism>
<evidence type="ECO:0000256" key="4">
    <source>
        <dbReference type="ARBA" id="ARBA00022801"/>
    </source>
</evidence>
<evidence type="ECO:0000256" key="6">
    <source>
        <dbReference type="SAM" id="Phobius"/>
    </source>
</evidence>
<dbReference type="NCBIfam" id="NF003740">
    <property type="entry name" value="PRK05337.1"/>
    <property type="match status" value="1"/>
</dbReference>
<evidence type="ECO:0000259" key="7">
    <source>
        <dbReference type="Pfam" id="PF00933"/>
    </source>
</evidence>
<dbReference type="GO" id="GO:0005975">
    <property type="term" value="P:carbohydrate metabolic process"/>
    <property type="evidence" value="ECO:0007669"/>
    <property type="project" value="InterPro"/>
</dbReference>
<dbReference type="EMBL" id="JACHGZ010000006">
    <property type="protein sequence ID" value="MBB5148406.1"/>
    <property type="molecule type" value="Genomic_DNA"/>
</dbReference>
<accession>A0A840Q011</accession>
<protein>
    <recommendedName>
        <fullName evidence="3">beta-N-acetylhexosaminidase</fullName>
        <ecNumber evidence="3">3.2.1.52</ecNumber>
    </recommendedName>
</protein>
<comment type="catalytic activity">
    <reaction evidence="1">
        <text>Hydrolysis of terminal non-reducing N-acetyl-D-hexosamine residues in N-acetyl-beta-D-hexosaminides.</text>
        <dbReference type="EC" id="3.2.1.52"/>
    </reaction>
</comment>
<keyword evidence="6" id="KW-1133">Transmembrane helix</keyword>
<keyword evidence="6" id="KW-0472">Membrane</keyword>
<comment type="caution">
    <text evidence="8">The sequence shown here is derived from an EMBL/GenBank/DDBJ whole genome shotgun (WGS) entry which is preliminary data.</text>
</comment>
<dbReference type="Proteomes" id="UP000557217">
    <property type="component" value="Unassembled WGS sequence"/>
</dbReference>
<dbReference type="Pfam" id="PF00933">
    <property type="entry name" value="Glyco_hydro_3"/>
    <property type="match status" value="1"/>
</dbReference>
<dbReference type="PANTHER" id="PTHR30480">
    <property type="entry name" value="BETA-HEXOSAMINIDASE-RELATED"/>
    <property type="match status" value="1"/>
</dbReference>
<comment type="similarity">
    <text evidence="2">Belongs to the glycosyl hydrolase 3 family.</text>
</comment>
<name>A0A840Q011_URETH</name>
<gene>
    <name evidence="8" type="ORF">HNR36_000792</name>
</gene>
<dbReference type="SUPFAM" id="SSF51445">
    <property type="entry name" value="(Trans)glycosidases"/>
    <property type="match status" value="1"/>
</dbReference>
<feature type="transmembrane region" description="Helical" evidence="6">
    <location>
        <begin position="5"/>
        <end position="23"/>
    </location>
</feature>